<keyword evidence="3 8" id="KW-0812">Transmembrane</keyword>
<dbReference type="CDD" id="cd02953">
    <property type="entry name" value="DsbDgamma"/>
    <property type="match status" value="1"/>
</dbReference>
<dbReference type="GO" id="GO:0045454">
    <property type="term" value="P:cell redox homeostasis"/>
    <property type="evidence" value="ECO:0007669"/>
    <property type="project" value="TreeGrafter"/>
</dbReference>
<dbReference type="Pfam" id="PF11412">
    <property type="entry name" value="DsbD_N"/>
    <property type="match status" value="1"/>
</dbReference>
<accession>A0A4R6Y5T6</accession>
<feature type="transmembrane region" description="Helical" evidence="8">
    <location>
        <begin position="401"/>
        <end position="421"/>
    </location>
</feature>
<keyword evidence="4" id="KW-0201">Cytochrome c-type biogenesis</keyword>
<feature type="signal peptide" evidence="9">
    <location>
        <begin position="1"/>
        <end position="27"/>
    </location>
</feature>
<evidence type="ECO:0000256" key="1">
    <source>
        <dbReference type="ARBA" id="ARBA00004651"/>
    </source>
</evidence>
<dbReference type="Gene3D" id="3.40.30.10">
    <property type="entry name" value="Glutaredoxin"/>
    <property type="match status" value="1"/>
</dbReference>
<dbReference type="PANTHER" id="PTHR32234">
    <property type="entry name" value="THIOL:DISULFIDE INTERCHANGE PROTEIN DSBD"/>
    <property type="match status" value="1"/>
</dbReference>
<dbReference type="SUPFAM" id="SSF74863">
    <property type="entry name" value="Thiol:disulfide interchange protein DsbD, N-terminal domain (DsbD-alpha)"/>
    <property type="match status" value="1"/>
</dbReference>
<feature type="transmembrane region" description="Helical" evidence="8">
    <location>
        <begin position="364"/>
        <end position="395"/>
    </location>
</feature>
<keyword evidence="9" id="KW-0732">Signal</keyword>
<dbReference type="InterPro" id="IPR013766">
    <property type="entry name" value="Thioredoxin_domain"/>
</dbReference>
<evidence type="ECO:0000256" key="7">
    <source>
        <dbReference type="SAM" id="MobiDB-lite"/>
    </source>
</evidence>
<feature type="transmembrane region" description="Helical" evidence="8">
    <location>
        <begin position="321"/>
        <end position="343"/>
    </location>
</feature>
<feature type="compositionally biased region" description="Polar residues" evidence="7">
    <location>
        <begin position="209"/>
        <end position="226"/>
    </location>
</feature>
<evidence type="ECO:0000256" key="9">
    <source>
        <dbReference type="SAM" id="SignalP"/>
    </source>
</evidence>
<proteinExistence type="predicted"/>
<dbReference type="Gene3D" id="2.60.40.1250">
    <property type="entry name" value="Thiol:disulfide interchange protein DsbD, N-terminal domain"/>
    <property type="match status" value="1"/>
</dbReference>
<feature type="domain" description="Thioredoxin" evidence="10">
    <location>
        <begin position="465"/>
        <end position="589"/>
    </location>
</feature>
<dbReference type="InterPro" id="IPR028250">
    <property type="entry name" value="DsbDN"/>
</dbReference>
<evidence type="ECO:0000256" key="2">
    <source>
        <dbReference type="ARBA" id="ARBA00022475"/>
    </source>
</evidence>
<dbReference type="InterPro" id="IPR003834">
    <property type="entry name" value="Cyt_c_assmbl_TM_dom"/>
</dbReference>
<evidence type="ECO:0000313" key="12">
    <source>
        <dbReference type="Proteomes" id="UP000294480"/>
    </source>
</evidence>
<keyword evidence="12" id="KW-1185">Reference proteome</keyword>
<name>A0A4R6Y5T6_9BURK</name>
<dbReference type="AlphaFoldDB" id="A0A4R6Y5T6"/>
<feature type="region of interest" description="Disordered" evidence="7">
    <location>
        <begin position="160"/>
        <end position="226"/>
    </location>
</feature>
<comment type="subcellular location">
    <subcellularLocation>
        <location evidence="1">Cell membrane</location>
        <topology evidence="1">Multi-pass membrane protein</topology>
    </subcellularLocation>
</comment>
<keyword evidence="5 8" id="KW-1133">Transmembrane helix</keyword>
<dbReference type="GO" id="GO:0017004">
    <property type="term" value="P:cytochrome complex assembly"/>
    <property type="evidence" value="ECO:0007669"/>
    <property type="project" value="UniProtKB-KW"/>
</dbReference>
<evidence type="ECO:0000256" key="4">
    <source>
        <dbReference type="ARBA" id="ARBA00022748"/>
    </source>
</evidence>
<dbReference type="EMBL" id="SNZE01000019">
    <property type="protein sequence ID" value="TDR30595.1"/>
    <property type="molecule type" value="Genomic_DNA"/>
</dbReference>
<dbReference type="InterPro" id="IPR036929">
    <property type="entry name" value="DsbDN_sf"/>
</dbReference>
<evidence type="ECO:0000313" key="11">
    <source>
        <dbReference type="EMBL" id="TDR30595.1"/>
    </source>
</evidence>
<gene>
    <name evidence="11" type="ORF">DFR44_11921</name>
</gene>
<dbReference type="Pfam" id="PF13899">
    <property type="entry name" value="Thioredoxin_7"/>
    <property type="match status" value="1"/>
</dbReference>
<evidence type="ECO:0000256" key="5">
    <source>
        <dbReference type="ARBA" id="ARBA00022989"/>
    </source>
</evidence>
<keyword evidence="6 8" id="KW-0472">Membrane</keyword>
<dbReference type="GO" id="GO:0015035">
    <property type="term" value="F:protein-disulfide reductase activity"/>
    <property type="evidence" value="ECO:0007669"/>
    <property type="project" value="TreeGrafter"/>
</dbReference>
<dbReference type="Proteomes" id="UP000294480">
    <property type="component" value="Unassembled WGS sequence"/>
</dbReference>
<dbReference type="PROSITE" id="PS51352">
    <property type="entry name" value="THIOREDOXIN_2"/>
    <property type="match status" value="1"/>
</dbReference>
<reference evidence="11 12" key="1">
    <citation type="submission" date="2019-03" db="EMBL/GenBank/DDBJ databases">
        <title>Genomic Encyclopedia of Type Strains, Phase IV (KMG-IV): sequencing the most valuable type-strain genomes for metagenomic binning, comparative biology and taxonomic classification.</title>
        <authorList>
            <person name="Goeker M."/>
        </authorList>
    </citation>
    <scope>NUCLEOTIDE SEQUENCE [LARGE SCALE GENOMIC DNA]</scope>
    <source>
        <strain evidence="11 12">DSM 102852</strain>
    </source>
</reference>
<feature type="compositionally biased region" description="Basic and acidic residues" evidence="7">
    <location>
        <begin position="165"/>
        <end position="179"/>
    </location>
</feature>
<dbReference type="Pfam" id="PF02683">
    <property type="entry name" value="DsbD_TM"/>
    <property type="match status" value="1"/>
</dbReference>
<evidence type="ECO:0000256" key="6">
    <source>
        <dbReference type="ARBA" id="ARBA00023136"/>
    </source>
</evidence>
<comment type="caution">
    <text evidence="11">The sequence shown here is derived from an EMBL/GenBank/DDBJ whole genome shotgun (WGS) entry which is preliminary data.</text>
</comment>
<keyword evidence="2" id="KW-1003">Cell membrane</keyword>
<dbReference type="InterPro" id="IPR035671">
    <property type="entry name" value="DsbD_gamma"/>
</dbReference>
<dbReference type="RefSeq" id="WP_133621023.1">
    <property type="nucleotide sequence ID" value="NZ_SNZE01000019.1"/>
</dbReference>
<dbReference type="InterPro" id="IPR036249">
    <property type="entry name" value="Thioredoxin-like_sf"/>
</dbReference>
<dbReference type="OrthoDB" id="9811036at2"/>
<dbReference type="PANTHER" id="PTHR32234:SF0">
    <property type="entry name" value="THIOL:DISULFIDE INTERCHANGE PROTEIN DSBD"/>
    <property type="match status" value="1"/>
</dbReference>
<organism evidence="11 12">
    <name type="scientific">Hydromonas duriensis</name>
    <dbReference type="NCBI Taxonomy" id="1527608"/>
    <lineage>
        <taxon>Bacteria</taxon>
        <taxon>Pseudomonadati</taxon>
        <taxon>Pseudomonadota</taxon>
        <taxon>Betaproteobacteria</taxon>
        <taxon>Burkholderiales</taxon>
        <taxon>Burkholderiaceae</taxon>
        <taxon>Hydromonas</taxon>
    </lineage>
</organism>
<evidence type="ECO:0000256" key="3">
    <source>
        <dbReference type="ARBA" id="ARBA00022692"/>
    </source>
</evidence>
<dbReference type="GO" id="GO:0005886">
    <property type="term" value="C:plasma membrane"/>
    <property type="evidence" value="ECO:0007669"/>
    <property type="project" value="UniProtKB-SubCell"/>
</dbReference>
<feature type="transmembrane region" description="Helical" evidence="8">
    <location>
        <begin position="287"/>
        <end position="309"/>
    </location>
</feature>
<evidence type="ECO:0000259" key="10">
    <source>
        <dbReference type="PROSITE" id="PS51352"/>
    </source>
</evidence>
<feature type="chain" id="PRO_5020934682" evidence="9">
    <location>
        <begin position="28"/>
        <end position="590"/>
    </location>
</feature>
<sequence>MQKKIRTHFCILGFVFVLFTFMKSASADFLPPEQAFAFSANMRDGAHAQVRFTIAPNYYMYRDDFSFAIVSPDGKVVQDGPVKLPEAQMKFDENFNKTMAIYHGSFSVNVPVKGEGLFKLVVTSRGCADGGLCYPPRKTQAVLTASSTQDAVDVAKPLAQAAEAGDGKSRRLEPLEISKPENNVVTSDAQSVPGAKNDNMPVADKKASAEQQTSTRGSTVTSENSTNSIDNSAYARDVFSKHNLPVALILMFGLGILLSLTPCMLPMVPILSSVLAGQQLVSRKRGLSLALAYVTGMAVVYALVGVLAAKTGAGLHRYLQQPWVLGVFSALLLLLALSLFDVFHIQLPERWRAWLHLKTQGQKGYVGIALMGAASALIASPCVTAPLVGVITYIAQTGNTVLGGLALFVLSYGMGLPLLLLGAGMGQFLPKAGAWMVRMKQLIGLVMIAAALWIAQPLWSGTWQKIWGNPSPAVTFQSVDSLTTLNELVFTSEHPVFVDVYADWCRSCIEMETKTFTDARVQERMSGLKRVRIDMTAYTDADAALLKHFGLYGPPAMLILEPLTGKEQMRVIGYEPPDVFIQSLDKALKK</sequence>
<feature type="transmembrane region" description="Helical" evidence="8">
    <location>
        <begin position="442"/>
        <end position="459"/>
    </location>
</feature>
<dbReference type="SUPFAM" id="SSF52833">
    <property type="entry name" value="Thioredoxin-like"/>
    <property type="match status" value="1"/>
</dbReference>
<dbReference type="NCBIfam" id="NF001419">
    <property type="entry name" value="PRK00293.1"/>
    <property type="match status" value="1"/>
</dbReference>
<evidence type="ECO:0000256" key="8">
    <source>
        <dbReference type="SAM" id="Phobius"/>
    </source>
</evidence>
<protein>
    <submittedName>
        <fullName evidence="11">Thiol:disulfide interchange protein DsbD</fullName>
    </submittedName>
</protein>
<feature type="compositionally biased region" description="Polar residues" evidence="7">
    <location>
        <begin position="180"/>
        <end position="190"/>
    </location>
</feature>
<feature type="transmembrane region" description="Helical" evidence="8">
    <location>
        <begin position="246"/>
        <end position="275"/>
    </location>
</feature>